<comment type="caution">
    <text evidence="3">The sequence shown here is derived from an EMBL/GenBank/DDBJ whole genome shotgun (WGS) entry which is preliminary data.</text>
</comment>
<dbReference type="EMBL" id="SDWW01000029">
    <property type="protein sequence ID" value="RYV50662.1"/>
    <property type="molecule type" value="Genomic_DNA"/>
</dbReference>
<dbReference type="InterPro" id="IPR012341">
    <property type="entry name" value="6hp_glycosidase-like_sf"/>
</dbReference>
<dbReference type="GO" id="GO:0016853">
    <property type="term" value="F:isomerase activity"/>
    <property type="evidence" value="ECO:0007669"/>
    <property type="project" value="UniProtKB-KW"/>
</dbReference>
<evidence type="ECO:0000256" key="2">
    <source>
        <dbReference type="ARBA" id="ARBA00023235"/>
    </source>
</evidence>
<evidence type="ECO:0000313" key="3">
    <source>
        <dbReference type="EMBL" id="RYV50662.1"/>
    </source>
</evidence>
<reference evidence="3 4" key="1">
    <citation type="submission" date="2019-01" db="EMBL/GenBank/DDBJ databases">
        <title>Novel species of Cellulomonas.</title>
        <authorList>
            <person name="Liu Q."/>
            <person name="Xin Y.-H."/>
        </authorList>
    </citation>
    <scope>NUCLEOTIDE SEQUENCE [LARGE SCALE GENOMIC DNA]</scope>
    <source>
        <strain evidence="3 4">HLT2-17</strain>
    </source>
</reference>
<dbReference type="Pfam" id="PF07221">
    <property type="entry name" value="GlcNAc_2-epim"/>
    <property type="match status" value="1"/>
</dbReference>
<dbReference type="InterPro" id="IPR010819">
    <property type="entry name" value="AGE/CE"/>
</dbReference>
<evidence type="ECO:0000256" key="1">
    <source>
        <dbReference type="ARBA" id="ARBA00008558"/>
    </source>
</evidence>
<name>A0A4Q5MY17_9MICO</name>
<dbReference type="PANTHER" id="PTHR15108">
    <property type="entry name" value="N-ACYLGLUCOSAMINE-2-EPIMERASE"/>
    <property type="match status" value="1"/>
</dbReference>
<dbReference type="Gene3D" id="1.50.10.10">
    <property type="match status" value="1"/>
</dbReference>
<keyword evidence="4" id="KW-1185">Reference proteome</keyword>
<dbReference type="SUPFAM" id="SSF48208">
    <property type="entry name" value="Six-hairpin glycosidases"/>
    <property type="match status" value="1"/>
</dbReference>
<comment type="similarity">
    <text evidence="1">Belongs to the N-acylglucosamine 2-epimerase family.</text>
</comment>
<sequence length="408" mass="43841">MTAWTTSRSHQRWLHTESLRLLAFGRGAVPTSGGAGWLDDDGVVDPTRGVFTWITGRTAHVYALGHLLGVPGAGPVATRAIAALSTALHDDDFGGWYASLAADGTPDTTKSAYAHAFVVLAASTATVAQIDGARALLDDALAVLDERFWDPAAGLSADEWDRTWTTLDPYRGVNANMHTVEALLAAGDATGDVRWYERAAMIADHVVGWAAANEWRIPEHFDAAWAPQLELNADRPDDPFKPYGATIGHGLEWARLLLQVDAALPGRAPATLVPAALALYDGAVRDGWAVDGAPGFVYTTDWAGAAVVHTRMHWVVAEAIGAAAALHQATGDPRYADDYARWWDYAGEFLVDHERGSWHHELDTSNTPSAEVWPGKPDLYHAFQATLLPLLPLAPGLAVAVRDGLTIR</sequence>
<dbReference type="AlphaFoldDB" id="A0A4Q5MY17"/>
<dbReference type="Proteomes" id="UP000293764">
    <property type="component" value="Unassembled WGS sequence"/>
</dbReference>
<dbReference type="RefSeq" id="WP_130103018.1">
    <property type="nucleotide sequence ID" value="NZ_SDWW01000029.1"/>
</dbReference>
<dbReference type="InterPro" id="IPR008928">
    <property type="entry name" value="6-hairpin_glycosidase_sf"/>
</dbReference>
<dbReference type="GO" id="GO:0005975">
    <property type="term" value="P:carbohydrate metabolic process"/>
    <property type="evidence" value="ECO:0007669"/>
    <property type="project" value="InterPro"/>
</dbReference>
<dbReference type="OrthoDB" id="9806359at2"/>
<proteinExistence type="inferred from homology"/>
<organism evidence="3 4">
    <name type="scientific">Pengzhenrongella frigida</name>
    <dbReference type="NCBI Taxonomy" id="1259133"/>
    <lineage>
        <taxon>Bacteria</taxon>
        <taxon>Bacillati</taxon>
        <taxon>Actinomycetota</taxon>
        <taxon>Actinomycetes</taxon>
        <taxon>Micrococcales</taxon>
        <taxon>Pengzhenrongella</taxon>
    </lineage>
</organism>
<evidence type="ECO:0000313" key="4">
    <source>
        <dbReference type="Proteomes" id="UP000293764"/>
    </source>
</evidence>
<accession>A0A4Q5MY17</accession>
<protein>
    <submittedName>
        <fullName evidence="3">AGE family epimerase/isomerase</fullName>
    </submittedName>
</protein>
<keyword evidence="2 3" id="KW-0413">Isomerase</keyword>
<gene>
    <name evidence="3" type="ORF">EUA98_12485</name>
</gene>